<feature type="transmembrane region" description="Helical" evidence="6">
    <location>
        <begin position="76"/>
        <end position="95"/>
    </location>
</feature>
<gene>
    <name evidence="8" type="primary">LOC107065515</name>
</gene>
<evidence type="ECO:0000313" key="8">
    <source>
        <dbReference type="RefSeq" id="XP_015174758.1"/>
    </source>
</evidence>
<keyword evidence="4 6" id="KW-1133">Transmembrane helix</keyword>
<keyword evidence="3 6" id="KW-0812">Transmembrane</keyword>
<comment type="similarity">
    <text evidence="2 6">Belongs to the peroxisomal membrane protein PXMP2/4 family.</text>
</comment>
<keyword evidence="5 6" id="KW-0472">Membrane</keyword>
<organism evidence="7 8">
    <name type="scientific">Polistes dominula</name>
    <name type="common">European paper wasp</name>
    <name type="synonym">Vespa dominula</name>
    <dbReference type="NCBI Taxonomy" id="743375"/>
    <lineage>
        <taxon>Eukaryota</taxon>
        <taxon>Metazoa</taxon>
        <taxon>Ecdysozoa</taxon>
        <taxon>Arthropoda</taxon>
        <taxon>Hexapoda</taxon>
        <taxon>Insecta</taxon>
        <taxon>Pterygota</taxon>
        <taxon>Neoptera</taxon>
        <taxon>Endopterygota</taxon>
        <taxon>Hymenoptera</taxon>
        <taxon>Apocrita</taxon>
        <taxon>Aculeata</taxon>
        <taxon>Vespoidea</taxon>
        <taxon>Vespidae</taxon>
        <taxon>Polistinae</taxon>
        <taxon>Polistini</taxon>
        <taxon>Polistes</taxon>
    </lineage>
</organism>
<dbReference type="Proteomes" id="UP000694924">
    <property type="component" value="Unplaced"/>
</dbReference>
<evidence type="ECO:0000313" key="7">
    <source>
        <dbReference type="Proteomes" id="UP000694924"/>
    </source>
</evidence>
<proteinExistence type="inferred from homology"/>
<comment type="subcellular location">
    <subcellularLocation>
        <location evidence="1">Membrane</location>
        <topology evidence="1">Multi-pass membrane protein</topology>
    </subcellularLocation>
</comment>
<evidence type="ECO:0000256" key="1">
    <source>
        <dbReference type="ARBA" id="ARBA00004141"/>
    </source>
</evidence>
<reference evidence="8" key="1">
    <citation type="submission" date="2025-08" db="UniProtKB">
        <authorList>
            <consortium name="RefSeq"/>
        </authorList>
    </citation>
    <scope>IDENTIFICATION</scope>
    <source>
        <tissue evidence="8">Whole body</tissue>
    </source>
</reference>
<evidence type="ECO:0000256" key="2">
    <source>
        <dbReference type="ARBA" id="ARBA00006824"/>
    </source>
</evidence>
<protein>
    <submittedName>
        <fullName evidence="8">Peroxisomal membrane protein 2 isoform X1</fullName>
    </submittedName>
</protein>
<dbReference type="PANTHER" id="PTHR11266">
    <property type="entry name" value="PEROXISOMAL MEMBRANE PROTEIN 2, PXMP2 MPV17"/>
    <property type="match status" value="1"/>
</dbReference>
<dbReference type="PANTHER" id="PTHR11266:SF80">
    <property type="entry name" value="PEROXISOMAL MEMBRANE PROTEIN 2"/>
    <property type="match status" value="1"/>
</dbReference>
<evidence type="ECO:0000256" key="4">
    <source>
        <dbReference type="ARBA" id="ARBA00022989"/>
    </source>
</evidence>
<feature type="transmembrane region" description="Helical" evidence="6">
    <location>
        <begin position="171"/>
        <end position="189"/>
    </location>
</feature>
<evidence type="ECO:0000256" key="5">
    <source>
        <dbReference type="ARBA" id="ARBA00023136"/>
    </source>
</evidence>
<sequence length="206" mass="23681">MSIVTELCTFVRLKYFLEMAFSKPTEIIFNLTSVYFRYLYTNPIKTKAIASCIINALGNLIQQKLSGNKFVDEDKLIAFGLFGLLLGGTVPHFFYSYTSFLVKNPLTLLLMERLIYTPCFQALTLYALARLEGKSHKDSKQQLNKLYWPVLLANLKYVTLLQYINVKYVPIMLRTLILDLISFIWSIYLTNKCEKVAAAGDKKSKK</sequence>
<dbReference type="Pfam" id="PF04117">
    <property type="entry name" value="Mpv17_PMP22"/>
    <property type="match status" value="1"/>
</dbReference>
<keyword evidence="7" id="KW-1185">Reference proteome</keyword>
<evidence type="ECO:0000256" key="3">
    <source>
        <dbReference type="ARBA" id="ARBA00022692"/>
    </source>
</evidence>
<accession>A0ABM1I3H1</accession>
<name>A0ABM1I3H1_POLDO</name>
<dbReference type="GeneID" id="107065515"/>
<evidence type="ECO:0000256" key="6">
    <source>
        <dbReference type="RuleBase" id="RU363053"/>
    </source>
</evidence>
<dbReference type="InterPro" id="IPR007248">
    <property type="entry name" value="Mpv17_PMP22"/>
</dbReference>
<dbReference type="RefSeq" id="XP_015174758.1">
    <property type="nucleotide sequence ID" value="XM_015319272.1"/>
</dbReference>